<accession>A0A1E3QLN9</accession>
<evidence type="ECO:0000313" key="2">
    <source>
        <dbReference type="Proteomes" id="UP000094336"/>
    </source>
</evidence>
<gene>
    <name evidence="1" type="ORF">BABINDRAFT_151265</name>
</gene>
<name>A0A1E3QLN9_9ASCO</name>
<evidence type="ECO:0000313" key="1">
    <source>
        <dbReference type="EMBL" id="ODQ78619.1"/>
    </source>
</evidence>
<dbReference type="EMBL" id="KV454434">
    <property type="protein sequence ID" value="ODQ78619.1"/>
    <property type="molecule type" value="Genomic_DNA"/>
</dbReference>
<proteinExistence type="predicted"/>
<dbReference type="GeneID" id="30145085"/>
<dbReference type="RefSeq" id="XP_018983947.1">
    <property type="nucleotide sequence ID" value="XM_019127232.1"/>
</dbReference>
<protein>
    <submittedName>
        <fullName evidence="1">Uncharacterized protein</fullName>
    </submittedName>
</protein>
<dbReference type="Proteomes" id="UP000094336">
    <property type="component" value="Unassembled WGS sequence"/>
</dbReference>
<dbReference type="AlphaFoldDB" id="A0A1E3QLN9"/>
<reference evidence="2" key="1">
    <citation type="submission" date="2016-05" db="EMBL/GenBank/DDBJ databases">
        <title>Comparative genomics of biotechnologically important yeasts.</title>
        <authorList>
            <consortium name="DOE Joint Genome Institute"/>
            <person name="Riley R."/>
            <person name="Haridas S."/>
            <person name="Wolfe K.H."/>
            <person name="Lopes M.R."/>
            <person name="Hittinger C.T."/>
            <person name="Goker M."/>
            <person name="Salamov A."/>
            <person name="Wisecaver J."/>
            <person name="Long T.M."/>
            <person name="Aerts A.L."/>
            <person name="Barry K."/>
            <person name="Choi C."/>
            <person name="Clum A."/>
            <person name="Coughlan A.Y."/>
            <person name="Deshpande S."/>
            <person name="Douglass A.P."/>
            <person name="Hanson S.J."/>
            <person name="Klenk H.-P."/>
            <person name="Labutti K."/>
            <person name="Lapidus A."/>
            <person name="Lindquist E."/>
            <person name="Lipzen A."/>
            <person name="Meier-Kolthoff J.P."/>
            <person name="Ohm R.A."/>
            <person name="Otillar R.P."/>
            <person name="Pangilinan J."/>
            <person name="Peng Y."/>
            <person name="Rokas A."/>
            <person name="Rosa C.A."/>
            <person name="Scheuner C."/>
            <person name="Sibirny A.A."/>
            <person name="Slot J.C."/>
            <person name="Stielow J.B."/>
            <person name="Sun H."/>
            <person name="Kurtzman C.P."/>
            <person name="Blackwell M."/>
            <person name="Grigoriev I.V."/>
            <person name="Jeffries T.W."/>
        </authorList>
    </citation>
    <scope>NUCLEOTIDE SEQUENCE [LARGE SCALE GENOMIC DNA]</scope>
    <source>
        <strain evidence="2">NRRL Y-12698</strain>
    </source>
</reference>
<keyword evidence="2" id="KW-1185">Reference proteome</keyword>
<organism evidence="1 2">
    <name type="scientific">Babjeviella inositovora NRRL Y-12698</name>
    <dbReference type="NCBI Taxonomy" id="984486"/>
    <lineage>
        <taxon>Eukaryota</taxon>
        <taxon>Fungi</taxon>
        <taxon>Dikarya</taxon>
        <taxon>Ascomycota</taxon>
        <taxon>Saccharomycotina</taxon>
        <taxon>Pichiomycetes</taxon>
        <taxon>Serinales incertae sedis</taxon>
        <taxon>Babjeviella</taxon>
    </lineage>
</organism>
<sequence length="104" mass="12253">MEFQRSRFRSWAEIFRGNIKQISRLLSMLTRKTLNMCIGYPQASHLGYTVGTHRAGIHWQEIYSEAPSGKHGYDNITETLESHRAWFQQRLRLSLQPKRMAWAS</sequence>